<accession>A0A438FBQ2</accession>
<dbReference type="AlphaFoldDB" id="A0A438FBQ2"/>
<feature type="domain" description="Reverse transcriptase Ty1/copia-type" evidence="1">
    <location>
        <begin position="161"/>
        <end position="243"/>
    </location>
</feature>
<dbReference type="Proteomes" id="UP000288805">
    <property type="component" value="Unassembled WGS sequence"/>
</dbReference>
<evidence type="ECO:0000313" key="3">
    <source>
        <dbReference type="Proteomes" id="UP000288805"/>
    </source>
</evidence>
<comment type="caution">
    <text evidence="2">The sequence shown here is derived from an EMBL/GenBank/DDBJ whole genome shotgun (WGS) entry which is preliminary data.</text>
</comment>
<name>A0A438FBQ2_VITVI</name>
<proteinExistence type="predicted"/>
<evidence type="ECO:0000259" key="1">
    <source>
        <dbReference type="Pfam" id="PF07727"/>
    </source>
</evidence>
<sequence length="246" mass="28718">MENIQPSTTRAKLETKRSPILSISIVVENLIRISNVGEDLPSAPNATRWGMKLSSAKTKINNMVKRHRLLIKRRINCLWLHVSLAWNQTLMITFQIAKQFGKQNIKPLPKTTWRASKKLQLIHLDIASPQRTPSLKDYEEAMNNQNWMIAMKEELSMIEKNKTWILVERPRNRKVIRVKWVYRTKPNVDGSINKNKARLVVKGYNQIFGMDYLDTFAPAARLDTIRLLLVVATQKDLRHYMKIDFQ</sequence>
<dbReference type="EMBL" id="QGNW01001055">
    <property type="protein sequence ID" value="RVW57417.1"/>
    <property type="molecule type" value="Genomic_DNA"/>
</dbReference>
<evidence type="ECO:0000313" key="2">
    <source>
        <dbReference type="EMBL" id="RVW57417.1"/>
    </source>
</evidence>
<reference evidence="2 3" key="1">
    <citation type="journal article" date="2018" name="PLoS Genet.">
        <title>Population sequencing reveals clonal diversity and ancestral inbreeding in the grapevine cultivar Chardonnay.</title>
        <authorList>
            <person name="Roach M.J."/>
            <person name="Johnson D.L."/>
            <person name="Bohlmann J."/>
            <person name="van Vuuren H.J."/>
            <person name="Jones S.J."/>
            <person name="Pretorius I.S."/>
            <person name="Schmidt S.A."/>
            <person name="Borneman A.R."/>
        </authorList>
    </citation>
    <scope>NUCLEOTIDE SEQUENCE [LARGE SCALE GENOMIC DNA]</scope>
    <source>
        <strain evidence="3">cv. Chardonnay</strain>
        <tissue evidence="2">Leaf</tissue>
    </source>
</reference>
<gene>
    <name evidence="2" type="primary">AtMg00820_31</name>
    <name evidence="2" type="ORF">CK203_078911</name>
</gene>
<organism evidence="2 3">
    <name type="scientific">Vitis vinifera</name>
    <name type="common">Grape</name>
    <dbReference type="NCBI Taxonomy" id="29760"/>
    <lineage>
        <taxon>Eukaryota</taxon>
        <taxon>Viridiplantae</taxon>
        <taxon>Streptophyta</taxon>
        <taxon>Embryophyta</taxon>
        <taxon>Tracheophyta</taxon>
        <taxon>Spermatophyta</taxon>
        <taxon>Magnoliopsida</taxon>
        <taxon>eudicotyledons</taxon>
        <taxon>Gunneridae</taxon>
        <taxon>Pentapetalae</taxon>
        <taxon>rosids</taxon>
        <taxon>Vitales</taxon>
        <taxon>Vitaceae</taxon>
        <taxon>Viteae</taxon>
        <taxon>Vitis</taxon>
    </lineage>
</organism>
<dbReference type="Pfam" id="PF07727">
    <property type="entry name" value="RVT_2"/>
    <property type="match status" value="1"/>
</dbReference>
<protein>
    <submittedName>
        <fullName evidence="2">Putative mitochondrial protein</fullName>
    </submittedName>
</protein>
<dbReference type="InterPro" id="IPR013103">
    <property type="entry name" value="RVT_2"/>
</dbReference>